<dbReference type="PANTHER" id="PTHR33745:SF1">
    <property type="entry name" value="RSBT ANTAGONIST PROTEIN RSBS"/>
    <property type="match status" value="1"/>
</dbReference>
<dbReference type="CDD" id="cd07041">
    <property type="entry name" value="STAS_RsbR_RsbS_like"/>
    <property type="match status" value="1"/>
</dbReference>
<accession>A0A2A6RMF0</accession>
<organism evidence="5 6">
    <name type="scientific">Candidatus Viridilinea mediisalina</name>
    <dbReference type="NCBI Taxonomy" id="2024553"/>
    <lineage>
        <taxon>Bacteria</taxon>
        <taxon>Bacillati</taxon>
        <taxon>Chloroflexota</taxon>
        <taxon>Chloroflexia</taxon>
        <taxon>Chloroflexales</taxon>
        <taxon>Chloroflexineae</taxon>
        <taxon>Oscillochloridaceae</taxon>
        <taxon>Candidatus Viridilinea</taxon>
    </lineage>
</organism>
<dbReference type="PROSITE" id="PS50885">
    <property type="entry name" value="HAMP"/>
    <property type="match status" value="1"/>
</dbReference>
<proteinExistence type="predicted"/>
<dbReference type="OrthoDB" id="155258at2"/>
<dbReference type="SMART" id="SM00304">
    <property type="entry name" value="HAMP"/>
    <property type="match status" value="1"/>
</dbReference>
<evidence type="ECO:0000259" key="4">
    <source>
        <dbReference type="PROSITE" id="PS50885"/>
    </source>
</evidence>
<evidence type="ECO:0000256" key="2">
    <source>
        <dbReference type="SAM" id="Phobius"/>
    </source>
</evidence>
<dbReference type="PROSITE" id="PS50801">
    <property type="entry name" value="STAS"/>
    <property type="match status" value="1"/>
</dbReference>
<keyword evidence="2" id="KW-0812">Transmembrane</keyword>
<dbReference type="InterPro" id="IPR002645">
    <property type="entry name" value="STAS_dom"/>
</dbReference>
<feature type="domain" description="STAS" evidence="3">
    <location>
        <begin position="399"/>
        <end position="510"/>
    </location>
</feature>
<comment type="caution">
    <text evidence="5">The sequence shown here is derived from an EMBL/GenBank/DDBJ whole genome shotgun (WGS) entry which is preliminary data.</text>
</comment>
<feature type="transmembrane region" description="Helical" evidence="2">
    <location>
        <begin position="289"/>
        <end position="311"/>
    </location>
</feature>
<dbReference type="PANTHER" id="PTHR33745">
    <property type="entry name" value="RSBT ANTAGONIST PROTEIN RSBS-RELATED"/>
    <property type="match status" value="1"/>
</dbReference>
<keyword evidence="2" id="KW-1133">Transmembrane helix</keyword>
<dbReference type="Gene3D" id="6.10.340.10">
    <property type="match status" value="1"/>
</dbReference>
<evidence type="ECO:0000313" key="5">
    <source>
        <dbReference type="EMBL" id="PDW04227.1"/>
    </source>
</evidence>
<dbReference type="Gene3D" id="3.30.450.20">
    <property type="entry name" value="PAS domain"/>
    <property type="match status" value="1"/>
</dbReference>
<dbReference type="SUPFAM" id="SSF103190">
    <property type="entry name" value="Sensory domain-like"/>
    <property type="match status" value="1"/>
</dbReference>
<evidence type="ECO:0000313" key="6">
    <source>
        <dbReference type="Proteomes" id="UP000220527"/>
    </source>
</evidence>
<dbReference type="EMBL" id="NQWI01000013">
    <property type="protein sequence ID" value="PDW04227.1"/>
    <property type="molecule type" value="Genomic_DNA"/>
</dbReference>
<dbReference type="CDD" id="cd06225">
    <property type="entry name" value="HAMP"/>
    <property type="match status" value="1"/>
</dbReference>
<dbReference type="Proteomes" id="UP000220527">
    <property type="component" value="Unassembled WGS sequence"/>
</dbReference>
<evidence type="ECO:0000256" key="1">
    <source>
        <dbReference type="SAM" id="Coils"/>
    </source>
</evidence>
<keyword evidence="6" id="KW-1185">Reference proteome</keyword>
<gene>
    <name evidence="5" type="ORF">CJ255_04560</name>
</gene>
<evidence type="ECO:0000259" key="3">
    <source>
        <dbReference type="PROSITE" id="PS50801"/>
    </source>
</evidence>
<dbReference type="AlphaFoldDB" id="A0A2A6RMF0"/>
<name>A0A2A6RMF0_9CHLR</name>
<feature type="coiled-coil region" evidence="1">
    <location>
        <begin position="353"/>
        <end position="394"/>
    </location>
</feature>
<keyword evidence="1" id="KW-0175">Coiled coil</keyword>
<dbReference type="InterPro" id="IPR036513">
    <property type="entry name" value="STAS_dom_sf"/>
</dbReference>
<dbReference type="Pfam" id="PF00672">
    <property type="entry name" value="HAMP"/>
    <property type="match status" value="1"/>
</dbReference>
<dbReference type="InterPro" id="IPR003660">
    <property type="entry name" value="HAMP_dom"/>
</dbReference>
<dbReference type="SUPFAM" id="SSF52091">
    <property type="entry name" value="SpoIIaa-like"/>
    <property type="match status" value="1"/>
</dbReference>
<protein>
    <recommendedName>
        <fullName evidence="7">HAMP domain-containing protein</fullName>
    </recommendedName>
</protein>
<feature type="transmembrane region" description="Helical" evidence="2">
    <location>
        <begin position="20"/>
        <end position="46"/>
    </location>
</feature>
<dbReference type="Pfam" id="PF01740">
    <property type="entry name" value="STAS"/>
    <property type="match status" value="1"/>
</dbReference>
<dbReference type="InterPro" id="IPR051932">
    <property type="entry name" value="Bact_StressResp_Reg"/>
</dbReference>
<dbReference type="SUPFAM" id="SSF158472">
    <property type="entry name" value="HAMP domain-like"/>
    <property type="match status" value="1"/>
</dbReference>
<keyword evidence="2" id="KW-0472">Membrane</keyword>
<dbReference type="Gene3D" id="3.30.750.24">
    <property type="entry name" value="STAS domain"/>
    <property type="match status" value="1"/>
</dbReference>
<sequence>MPWPFRDWYPMSSHKNSSIALRLLGLILGMFLTLLLITIATTLLGLSQFEQRVMASELAEEQLLFQQSMQMQQDHLRFTALVLAEDASLLAAVQANDRAMLQRVAIPLQVRYQLDHLKLAGSAGQTLLHTGPTPAETQVALRRALLTIEQASLGVVPEGVMLLAAVPIKGDDGLTGALVVGQLLNDRLLHTLNAYRDDPLIGLYTSTGELLASSTRNEAALRLADRQASFWQRVGQGEVSEAFQLGRADRYQVTYAPLNPGDPATPIYSIALSTNLFQTLRFAIVQQNLIILVLVALITTGVLVTSVRTMIVRPLGELDAATARVGDGELDLQLTSERNDEIGRLTNSFGAMTARLRALFAALDARNQELETEQVQIETARAQLQREVEQAQRTIMNMVMPLIPIDRQTIIVPLVGALDEVRATQLLATLLEGVEQRRARVAIIDITGVPVVDQAVAQILHQAVQGVRLLGAQVIITGIQPEVAQSMVGVGLELEQLQTYATLEQAISAVNKRGGSR</sequence>
<feature type="domain" description="HAMP" evidence="4">
    <location>
        <begin position="309"/>
        <end position="361"/>
    </location>
</feature>
<evidence type="ECO:0008006" key="7">
    <source>
        <dbReference type="Google" id="ProtNLM"/>
    </source>
</evidence>
<dbReference type="GO" id="GO:0016020">
    <property type="term" value="C:membrane"/>
    <property type="evidence" value="ECO:0007669"/>
    <property type="project" value="InterPro"/>
</dbReference>
<dbReference type="InterPro" id="IPR029151">
    <property type="entry name" value="Sensor-like_sf"/>
</dbReference>
<dbReference type="GO" id="GO:0007165">
    <property type="term" value="P:signal transduction"/>
    <property type="evidence" value="ECO:0007669"/>
    <property type="project" value="InterPro"/>
</dbReference>
<reference evidence="6" key="1">
    <citation type="submission" date="2017-08" db="EMBL/GenBank/DDBJ databases">
        <authorList>
            <person name="Grouzdev D.S."/>
            <person name="Gaisin V.A."/>
            <person name="Rysina M.S."/>
            <person name="Gorlenko V.M."/>
        </authorList>
    </citation>
    <scope>NUCLEOTIDE SEQUENCE [LARGE SCALE GENOMIC DNA]</scope>
    <source>
        <strain evidence="6">Kir15-3F</strain>
    </source>
</reference>